<reference evidence="2" key="1">
    <citation type="submission" date="2022-03" db="EMBL/GenBank/DDBJ databases">
        <authorList>
            <person name="Tunstrom K."/>
        </authorList>
    </citation>
    <scope>NUCLEOTIDE SEQUENCE</scope>
</reference>
<evidence type="ECO:0000256" key="1">
    <source>
        <dbReference type="SAM" id="MobiDB-lite"/>
    </source>
</evidence>
<keyword evidence="3" id="KW-1185">Reference proteome</keyword>
<feature type="compositionally biased region" description="Acidic residues" evidence="1">
    <location>
        <begin position="56"/>
        <end position="67"/>
    </location>
</feature>
<accession>A0AAU9UJD3</accession>
<dbReference type="Proteomes" id="UP001153954">
    <property type="component" value="Unassembled WGS sequence"/>
</dbReference>
<feature type="region of interest" description="Disordered" evidence="1">
    <location>
        <begin position="45"/>
        <end position="67"/>
    </location>
</feature>
<comment type="caution">
    <text evidence="2">The sequence shown here is derived from an EMBL/GenBank/DDBJ whole genome shotgun (WGS) entry which is preliminary data.</text>
</comment>
<organism evidence="2 3">
    <name type="scientific">Euphydryas editha</name>
    <name type="common">Edith's checkerspot</name>
    <dbReference type="NCBI Taxonomy" id="104508"/>
    <lineage>
        <taxon>Eukaryota</taxon>
        <taxon>Metazoa</taxon>
        <taxon>Ecdysozoa</taxon>
        <taxon>Arthropoda</taxon>
        <taxon>Hexapoda</taxon>
        <taxon>Insecta</taxon>
        <taxon>Pterygota</taxon>
        <taxon>Neoptera</taxon>
        <taxon>Endopterygota</taxon>
        <taxon>Lepidoptera</taxon>
        <taxon>Glossata</taxon>
        <taxon>Ditrysia</taxon>
        <taxon>Papilionoidea</taxon>
        <taxon>Nymphalidae</taxon>
        <taxon>Nymphalinae</taxon>
        <taxon>Euphydryas</taxon>
    </lineage>
</organism>
<name>A0AAU9UJD3_EUPED</name>
<protein>
    <submittedName>
        <fullName evidence="2">Uncharacterized protein</fullName>
    </submittedName>
</protein>
<evidence type="ECO:0000313" key="2">
    <source>
        <dbReference type="EMBL" id="CAH2098073.1"/>
    </source>
</evidence>
<sequence>MPAPEEMVNVNPEDIQDQPIREITQTDHLNKKLLTSLLNRMNEGGNSTLAKMLEPDNSEEENDEWKD</sequence>
<gene>
    <name evidence="2" type="ORF">EEDITHA_LOCUS13228</name>
</gene>
<proteinExistence type="predicted"/>
<evidence type="ECO:0000313" key="3">
    <source>
        <dbReference type="Proteomes" id="UP001153954"/>
    </source>
</evidence>
<dbReference type="AlphaFoldDB" id="A0AAU9UJD3"/>
<dbReference type="EMBL" id="CAKOGL010000019">
    <property type="protein sequence ID" value="CAH2098073.1"/>
    <property type="molecule type" value="Genomic_DNA"/>
</dbReference>